<evidence type="ECO:0000256" key="3">
    <source>
        <dbReference type="ARBA" id="ARBA00022827"/>
    </source>
</evidence>
<gene>
    <name evidence="5" type="ORF">GCM10017786_71330</name>
</gene>
<evidence type="ECO:0000313" key="6">
    <source>
        <dbReference type="Proteomes" id="UP000605897"/>
    </source>
</evidence>
<dbReference type="InterPro" id="IPR036188">
    <property type="entry name" value="FAD/NAD-bd_sf"/>
</dbReference>
<comment type="caution">
    <text evidence="5">The sequence shown here is derived from an EMBL/GenBank/DDBJ whole genome shotgun (WGS) entry which is preliminary data.</text>
</comment>
<dbReference type="Pfam" id="PF21274">
    <property type="entry name" value="Rng_hyd_C"/>
    <property type="match status" value="1"/>
</dbReference>
<accession>A0ABQ3JG20</accession>
<keyword evidence="2" id="KW-0285">Flavoprotein</keyword>
<dbReference type="NCBIfam" id="NF046069">
    <property type="entry name" value="AkvoneHdxseRdmE"/>
    <property type="match status" value="1"/>
</dbReference>
<sequence length="533" mass="56696">MERVDVLVVGAGLGGLSASMFLALEGVNVLTVERHPGTALHPRASGQTPRTMELYRFAGIDRKVLGVSERASRGLRITVASSLNGTVFHQIVEDLDEYDLSAATAAPWGMAGQDVVEPILLERAREAGADVRFSTELVSFTQDDDGVTAVLRSRDSGEETSVRAAYLVAADGGRGRIREALGIGTSGVGAIAHSVGVVFDADLGDRLEPNVTDLYYLQNSEFTGALTNTDVPGRYVCAVDLHPERGETVDDFPEERLVRLIRIATDLPDLEPKIQWIGAWEMAARVADRFSAGRVFLVGDAAKVTPPTGGMGGNTAVGDGHDIAWKLAAVLRGDAGPGLLDSYEAERKPIAEMVVTTSLHNAKERMVPDLDLTGVAEPVDQIALTLGFRYRSGAVLEESPGSPEPLPDGSRPGAVLPGYGDLVENPVEPSGRPGFRAPHVPVGAGSTWDFLGHAWVLFSPGGWGSAVEEVRAETGIALEYRELDEPVFRSRFGLQQGGASLVRPDGIVAWRSPEGVADPAATLRTVLARVLSR</sequence>
<dbReference type="PANTHER" id="PTHR43004:SF19">
    <property type="entry name" value="BINDING MONOOXYGENASE, PUTATIVE (JCVI)-RELATED"/>
    <property type="match status" value="1"/>
</dbReference>
<dbReference type="NCBIfam" id="NF046068">
    <property type="entry name" value="AkvoneHdxseDnrF"/>
    <property type="match status" value="1"/>
</dbReference>
<dbReference type="RefSeq" id="WP_191249057.1">
    <property type="nucleotide sequence ID" value="NZ_BNAU01000012.1"/>
</dbReference>
<evidence type="ECO:0000313" key="5">
    <source>
        <dbReference type="EMBL" id="GHF26862.1"/>
    </source>
</evidence>
<dbReference type="Pfam" id="PF01494">
    <property type="entry name" value="FAD_binding_3"/>
    <property type="match status" value="1"/>
</dbReference>
<keyword evidence="6" id="KW-1185">Reference proteome</keyword>
<dbReference type="InterPro" id="IPR050641">
    <property type="entry name" value="RIFMO-like"/>
</dbReference>
<dbReference type="PRINTS" id="PR00420">
    <property type="entry name" value="RNGMNOXGNASE"/>
</dbReference>
<proteinExistence type="predicted"/>
<dbReference type="Gene3D" id="3.50.50.60">
    <property type="entry name" value="FAD/NAD(P)-binding domain"/>
    <property type="match status" value="1"/>
</dbReference>
<organism evidence="5 6">
    <name type="scientific">Amycolatopsis deserti</name>
    <dbReference type="NCBI Taxonomy" id="185696"/>
    <lineage>
        <taxon>Bacteria</taxon>
        <taxon>Bacillati</taxon>
        <taxon>Actinomycetota</taxon>
        <taxon>Actinomycetes</taxon>
        <taxon>Pseudonocardiales</taxon>
        <taxon>Pseudonocardiaceae</taxon>
        <taxon>Amycolatopsis</taxon>
    </lineage>
</organism>
<dbReference type="InterPro" id="IPR002938">
    <property type="entry name" value="FAD-bd"/>
</dbReference>
<dbReference type="SUPFAM" id="SSF51905">
    <property type="entry name" value="FAD/NAD(P)-binding domain"/>
    <property type="match status" value="1"/>
</dbReference>
<dbReference type="Proteomes" id="UP000605897">
    <property type="component" value="Unassembled WGS sequence"/>
</dbReference>
<comment type="cofactor">
    <cofactor evidence="1">
        <name>FAD</name>
        <dbReference type="ChEBI" id="CHEBI:57692"/>
    </cofactor>
</comment>
<reference evidence="6" key="1">
    <citation type="journal article" date="2019" name="Int. J. Syst. Evol. Microbiol.">
        <title>The Global Catalogue of Microorganisms (GCM) 10K type strain sequencing project: providing services to taxonomists for standard genome sequencing and annotation.</title>
        <authorList>
            <consortium name="The Broad Institute Genomics Platform"/>
            <consortium name="The Broad Institute Genome Sequencing Center for Infectious Disease"/>
            <person name="Wu L."/>
            <person name="Ma J."/>
        </authorList>
    </citation>
    <scope>NUCLEOTIDE SEQUENCE [LARGE SCALE GENOMIC DNA]</scope>
    <source>
        <strain evidence="6">CGMCC 4.7677</strain>
    </source>
</reference>
<name>A0ABQ3JG20_9PSEU</name>
<feature type="domain" description="FAD-binding" evidence="4">
    <location>
        <begin position="3"/>
        <end position="357"/>
    </location>
</feature>
<dbReference type="PANTHER" id="PTHR43004">
    <property type="entry name" value="TRK SYSTEM POTASSIUM UPTAKE PROTEIN"/>
    <property type="match status" value="1"/>
</dbReference>
<evidence type="ECO:0000259" key="4">
    <source>
        <dbReference type="Pfam" id="PF01494"/>
    </source>
</evidence>
<protein>
    <submittedName>
        <fullName evidence="5">FAD-dependent oxidoreductase</fullName>
    </submittedName>
</protein>
<dbReference type="Gene3D" id="3.30.9.10">
    <property type="entry name" value="D-Amino Acid Oxidase, subunit A, domain 2"/>
    <property type="match status" value="1"/>
</dbReference>
<dbReference type="EMBL" id="BNAU01000012">
    <property type="protein sequence ID" value="GHF26862.1"/>
    <property type="molecule type" value="Genomic_DNA"/>
</dbReference>
<dbReference type="Gene3D" id="3.40.30.120">
    <property type="match status" value="1"/>
</dbReference>
<evidence type="ECO:0000256" key="2">
    <source>
        <dbReference type="ARBA" id="ARBA00022630"/>
    </source>
</evidence>
<keyword evidence="3" id="KW-0274">FAD</keyword>
<evidence type="ECO:0000256" key="1">
    <source>
        <dbReference type="ARBA" id="ARBA00001974"/>
    </source>
</evidence>